<keyword evidence="2" id="KW-1185">Reference proteome</keyword>
<dbReference type="Proteomes" id="UP000635071">
    <property type="component" value="Unassembled WGS sequence"/>
</dbReference>
<reference evidence="1" key="1">
    <citation type="journal article" date="2014" name="Int. J. Syst. Evol. Microbiol.">
        <title>Complete genome sequence of Corynebacterium casei LMG S-19264T (=DSM 44701T), isolated from a smear-ripened cheese.</title>
        <authorList>
            <consortium name="US DOE Joint Genome Institute (JGI-PGF)"/>
            <person name="Walter F."/>
            <person name="Albersmeier A."/>
            <person name="Kalinowski J."/>
            <person name="Ruckert C."/>
        </authorList>
    </citation>
    <scope>NUCLEOTIDE SEQUENCE</scope>
    <source>
        <strain evidence="1">CGMCC 1.15519</strain>
    </source>
</reference>
<name>A0A917E476_9SPHN</name>
<gene>
    <name evidence="1" type="ORF">GCM10011529_05580</name>
</gene>
<dbReference type="EMBL" id="BMJM01000001">
    <property type="protein sequence ID" value="GGE02056.1"/>
    <property type="molecule type" value="Genomic_DNA"/>
</dbReference>
<comment type="caution">
    <text evidence="1">The sequence shown here is derived from an EMBL/GenBank/DDBJ whole genome shotgun (WGS) entry which is preliminary data.</text>
</comment>
<proteinExistence type="predicted"/>
<reference evidence="1" key="2">
    <citation type="submission" date="2020-09" db="EMBL/GenBank/DDBJ databases">
        <authorList>
            <person name="Sun Q."/>
            <person name="Zhou Y."/>
        </authorList>
    </citation>
    <scope>NUCLEOTIDE SEQUENCE</scope>
    <source>
        <strain evidence="1">CGMCC 1.15519</strain>
    </source>
</reference>
<protein>
    <submittedName>
        <fullName evidence="1">Uncharacterized protein</fullName>
    </submittedName>
</protein>
<sequence>MGFEEVGGDLEEELFHVAVPVMGGAVIAALGGDDGAHVPVPEFSDLHGGGLARAFGNYRVSFGAVDHPHPLAKGRVASPLEGEGKGG</sequence>
<dbReference type="AlphaFoldDB" id="A0A917E476"/>
<accession>A0A917E476</accession>
<organism evidence="1 2">
    <name type="scientific">Sandarakinorhabdus glacialis</name>
    <dbReference type="NCBI Taxonomy" id="1614636"/>
    <lineage>
        <taxon>Bacteria</taxon>
        <taxon>Pseudomonadati</taxon>
        <taxon>Pseudomonadota</taxon>
        <taxon>Alphaproteobacteria</taxon>
        <taxon>Sphingomonadales</taxon>
        <taxon>Sphingosinicellaceae</taxon>
        <taxon>Sandarakinorhabdus</taxon>
    </lineage>
</organism>
<evidence type="ECO:0000313" key="1">
    <source>
        <dbReference type="EMBL" id="GGE02056.1"/>
    </source>
</evidence>
<evidence type="ECO:0000313" key="2">
    <source>
        <dbReference type="Proteomes" id="UP000635071"/>
    </source>
</evidence>